<sequence length="48" mass="5267">MPFTNTIIIIASVIKTIKQRALLKIIGKSGTGKTTAIKAFKEYLKGMK</sequence>
<dbReference type="EMBL" id="JAPXGO010000006">
    <property type="protein sequence ID" value="MCZ6160257.1"/>
    <property type="molecule type" value="Genomic_DNA"/>
</dbReference>
<comment type="caution">
    <text evidence="1">The sequence shown here is derived from an EMBL/GenBank/DDBJ whole genome shotgun (WGS) entry which is preliminary data.</text>
</comment>
<gene>
    <name evidence="1" type="ORF">O6B32_07155</name>
</gene>
<organism evidence="1 2">
    <name type="scientific">Campylobacter ureolyticus</name>
    <dbReference type="NCBI Taxonomy" id="827"/>
    <lineage>
        <taxon>Bacteria</taxon>
        <taxon>Pseudomonadati</taxon>
        <taxon>Campylobacterota</taxon>
        <taxon>Epsilonproteobacteria</taxon>
        <taxon>Campylobacterales</taxon>
        <taxon>Campylobacteraceae</taxon>
        <taxon>Campylobacter</taxon>
    </lineage>
</organism>
<proteinExistence type="predicted"/>
<dbReference type="Proteomes" id="UP001075225">
    <property type="component" value="Unassembled WGS sequence"/>
</dbReference>
<protein>
    <submittedName>
        <fullName evidence="1">Uncharacterized protein</fullName>
    </submittedName>
</protein>
<evidence type="ECO:0000313" key="1">
    <source>
        <dbReference type="EMBL" id="MCZ6160257.1"/>
    </source>
</evidence>
<reference evidence="1" key="1">
    <citation type="submission" date="2022-12" db="EMBL/GenBank/DDBJ databases">
        <title>Species Delineation and Comparative Genomics within the Campylobacter ureolyticus Complex.</title>
        <authorList>
            <person name="Maki J."/>
            <person name="Howard M."/>
            <person name="Connelly S."/>
            <person name="Hardy D.J."/>
            <person name="Cameron A."/>
        </authorList>
    </citation>
    <scope>NUCLEOTIDE SEQUENCE</scope>
    <source>
        <strain evidence="1">URMC_787</strain>
    </source>
</reference>
<dbReference type="InterPro" id="IPR027417">
    <property type="entry name" value="P-loop_NTPase"/>
</dbReference>
<accession>A0A9Q4KLG2</accession>
<dbReference type="SUPFAM" id="SSF52540">
    <property type="entry name" value="P-loop containing nucleoside triphosphate hydrolases"/>
    <property type="match status" value="1"/>
</dbReference>
<dbReference type="RefSeq" id="WP_269483972.1">
    <property type="nucleotide sequence ID" value="NZ_JAPXGO010000006.1"/>
</dbReference>
<dbReference type="AlphaFoldDB" id="A0A9Q4KLG2"/>
<evidence type="ECO:0000313" key="2">
    <source>
        <dbReference type="Proteomes" id="UP001075225"/>
    </source>
</evidence>
<name>A0A9Q4KLG2_9BACT</name>